<evidence type="ECO:0000313" key="3">
    <source>
        <dbReference type="Proteomes" id="UP000886724"/>
    </source>
</evidence>
<name>A0A9D1XNK0_9FIRM</name>
<dbReference type="EMBL" id="DXET01000278">
    <property type="protein sequence ID" value="HIX82727.1"/>
    <property type="molecule type" value="Genomic_DNA"/>
</dbReference>
<accession>A0A9D1XNK0</accession>
<reference evidence="2" key="2">
    <citation type="submission" date="2021-04" db="EMBL/GenBank/DDBJ databases">
        <authorList>
            <person name="Gilroy R."/>
        </authorList>
    </citation>
    <scope>NUCLEOTIDE SEQUENCE</scope>
    <source>
        <strain evidence="2">ChiGjej1B1-14440</strain>
    </source>
</reference>
<dbReference type="InterPro" id="IPR009045">
    <property type="entry name" value="Zn_M74/Hedgehog-like"/>
</dbReference>
<dbReference type="Pfam" id="PF02557">
    <property type="entry name" value="VanY"/>
    <property type="match status" value="1"/>
</dbReference>
<feature type="domain" description="D-alanyl-D-alanine carboxypeptidase-like core" evidence="1">
    <location>
        <begin position="282"/>
        <end position="349"/>
    </location>
</feature>
<sequence length="373" mass="43569">MLLPPSFSPNCKYDRFYRVNGINNDNRALIEMYLDEQEQEYLIENAIPVNEFIKYITYSEFNLEYYQFYNALDKTKKYSNYDELILVANQLANKLEVAYGNDAISYCDTLVHNDLVLAYINQDSFDFDNIDYYQLIRSIYDESDCSYISDTNKYIQIMQEDEDLNDDDLYDQVKELSANFTKTSLATLFNTELQPNAQRIYNPSEPTLVVNNTTYIGGYEPKNLVTTLGIPRTNYSMYLQEETFNHLLEMYRACYQECGSGMILTKAYVGYDVATLEDRGVVAGYNEFQLGNTVTLQQLEISVEDFVETEIYQWLLNHSYEYGFVLRYPADKTIITGHEFNPTIFRYVGVEVATTMHQQNLCLEEYNNLNVNE</sequence>
<dbReference type="InterPro" id="IPR058193">
    <property type="entry name" value="VanY/YodJ_core_dom"/>
</dbReference>
<comment type="caution">
    <text evidence="2">The sequence shown here is derived from an EMBL/GenBank/DDBJ whole genome shotgun (WGS) entry which is preliminary data.</text>
</comment>
<dbReference type="GO" id="GO:0006508">
    <property type="term" value="P:proteolysis"/>
    <property type="evidence" value="ECO:0007669"/>
    <property type="project" value="InterPro"/>
</dbReference>
<reference evidence="2" key="1">
    <citation type="journal article" date="2021" name="PeerJ">
        <title>Extensive microbial diversity within the chicken gut microbiome revealed by metagenomics and culture.</title>
        <authorList>
            <person name="Gilroy R."/>
            <person name="Ravi A."/>
            <person name="Getino M."/>
            <person name="Pursley I."/>
            <person name="Horton D.L."/>
            <person name="Alikhan N.F."/>
            <person name="Baker D."/>
            <person name="Gharbi K."/>
            <person name="Hall N."/>
            <person name="Watson M."/>
            <person name="Adriaenssens E.M."/>
            <person name="Foster-Nyarko E."/>
            <person name="Jarju S."/>
            <person name="Secka A."/>
            <person name="Antonio M."/>
            <person name="Oren A."/>
            <person name="Chaudhuri R.R."/>
            <person name="La Ragione R."/>
            <person name="Hildebrand F."/>
            <person name="Pallen M.J."/>
        </authorList>
    </citation>
    <scope>NUCLEOTIDE SEQUENCE</scope>
    <source>
        <strain evidence="2">ChiGjej1B1-14440</strain>
    </source>
</reference>
<proteinExistence type="predicted"/>
<dbReference type="AlphaFoldDB" id="A0A9D1XNK0"/>
<dbReference type="Gene3D" id="3.30.1380.10">
    <property type="match status" value="1"/>
</dbReference>
<dbReference type="GO" id="GO:0008233">
    <property type="term" value="F:peptidase activity"/>
    <property type="evidence" value="ECO:0007669"/>
    <property type="project" value="InterPro"/>
</dbReference>
<gene>
    <name evidence="2" type="ORF">H9980_12290</name>
</gene>
<dbReference type="InterPro" id="IPR003709">
    <property type="entry name" value="VanY-like_core_dom"/>
</dbReference>
<evidence type="ECO:0000313" key="2">
    <source>
        <dbReference type="EMBL" id="HIX82727.1"/>
    </source>
</evidence>
<dbReference type="CDD" id="cd14852">
    <property type="entry name" value="LD-carboxypeptidase"/>
    <property type="match status" value="1"/>
</dbReference>
<protein>
    <submittedName>
        <fullName evidence="2">M15 family metallopeptidase</fullName>
    </submittedName>
</protein>
<evidence type="ECO:0000259" key="1">
    <source>
        <dbReference type="Pfam" id="PF02557"/>
    </source>
</evidence>
<dbReference type="Proteomes" id="UP000886724">
    <property type="component" value="Unassembled WGS sequence"/>
</dbReference>
<organism evidence="2 3">
    <name type="scientific">Candidatus Erysipelatoclostridium merdavium</name>
    <dbReference type="NCBI Taxonomy" id="2838566"/>
    <lineage>
        <taxon>Bacteria</taxon>
        <taxon>Bacillati</taxon>
        <taxon>Bacillota</taxon>
        <taxon>Erysipelotrichia</taxon>
        <taxon>Erysipelotrichales</taxon>
        <taxon>Erysipelotrichales incertae sedis</taxon>
    </lineage>
</organism>
<dbReference type="SUPFAM" id="SSF55166">
    <property type="entry name" value="Hedgehog/DD-peptidase"/>
    <property type="match status" value="1"/>
</dbReference>